<dbReference type="InterPro" id="IPR046366">
    <property type="entry name" value="MPAB"/>
</dbReference>
<name>A0ABP7XJI2_9ACTN</name>
<dbReference type="Proteomes" id="UP001501495">
    <property type="component" value="Unassembled WGS sequence"/>
</dbReference>
<reference evidence="4" key="1">
    <citation type="journal article" date="2019" name="Int. J. Syst. Evol. Microbiol.">
        <title>The Global Catalogue of Microorganisms (GCM) 10K type strain sequencing project: providing services to taxonomists for standard genome sequencing and annotation.</title>
        <authorList>
            <consortium name="The Broad Institute Genomics Platform"/>
            <consortium name="The Broad Institute Genome Sequencing Center for Infectious Disease"/>
            <person name="Wu L."/>
            <person name="Ma J."/>
        </authorList>
    </citation>
    <scope>NUCLEOTIDE SEQUENCE [LARGE SCALE GENOMIC DNA]</scope>
    <source>
        <strain evidence="4">JCM 16703</strain>
    </source>
</reference>
<dbReference type="PANTHER" id="PTHR36124:SF1">
    <property type="entry name" value="ER-BOUND OXYGENASE MPAB_MPAB'_RUBBER OXYGENASE CATALYTIC DOMAIN-CONTAINING PROTEIN"/>
    <property type="match status" value="1"/>
</dbReference>
<dbReference type="EMBL" id="BAAAZH010000013">
    <property type="protein sequence ID" value="GAA4118007.1"/>
    <property type="molecule type" value="Genomic_DNA"/>
</dbReference>
<organism evidence="3 4">
    <name type="scientific">Nocardioides fonticola</name>
    <dbReference type="NCBI Taxonomy" id="450363"/>
    <lineage>
        <taxon>Bacteria</taxon>
        <taxon>Bacillati</taxon>
        <taxon>Actinomycetota</taxon>
        <taxon>Actinomycetes</taxon>
        <taxon>Propionibacteriales</taxon>
        <taxon>Nocardioidaceae</taxon>
        <taxon>Nocardioides</taxon>
    </lineage>
</organism>
<feature type="domain" description="ER-bound oxygenase mpaB/mpaB'/Rubber oxygenase catalytic" evidence="2">
    <location>
        <begin position="62"/>
        <end position="256"/>
    </location>
</feature>
<accession>A0ABP7XJI2</accession>
<gene>
    <name evidence="3" type="ORF">GCM10022215_19120</name>
</gene>
<evidence type="ECO:0000259" key="2">
    <source>
        <dbReference type="Pfam" id="PF09995"/>
    </source>
</evidence>
<proteinExistence type="predicted"/>
<dbReference type="Pfam" id="PF09995">
    <property type="entry name" value="MPAB_Lcp_cat"/>
    <property type="match status" value="1"/>
</dbReference>
<sequence length="340" mass="37873">MRSFSWRGHRYGGVGRDHWWRANLALDPETDFVAMYRHLLQYEFPWDYNQALSFALFRTYAVPGVGRLLFETGAFTEQVQKRYDDTTLLLEPPLVHGFEHPEARTAIRRINRMHRSYDIPNHEMLYVLSTFVVVPTRWIADYGKRPLTEAEVVASTNYYRTLGKHMGIADIPATYAEFATLMDDYEAEYFAYDEGGRAVADATLALMRTFYPAAAGDAVELFARAVMDAPLRRALGYPAPPVAVQRASRAALKARARVLRAFPARTSPLLVEDLPWIRSYPDGYRVADLGTFPVPGVRGCPVRHGAGDAVEPGDAVDAVEPGDLATADHPAVPAAPSPVG</sequence>
<evidence type="ECO:0000313" key="3">
    <source>
        <dbReference type="EMBL" id="GAA4118007.1"/>
    </source>
</evidence>
<evidence type="ECO:0000256" key="1">
    <source>
        <dbReference type="SAM" id="MobiDB-lite"/>
    </source>
</evidence>
<protein>
    <submittedName>
        <fullName evidence="3">Oxygenase MpaB family protein</fullName>
    </submittedName>
</protein>
<dbReference type="RefSeq" id="WP_344733120.1">
    <property type="nucleotide sequence ID" value="NZ_BAAAZH010000013.1"/>
</dbReference>
<feature type="region of interest" description="Disordered" evidence="1">
    <location>
        <begin position="305"/>
        <end position="340"/>
    </location>
</feature>
<comment type="caution">
    <text evidence="3">The sequence shown here is derived from an EMBL/GenBank/DDBJ whole genome shotgun (WGS) entry which is preliminary data.</text>
</comment>
<evidence type="ECO:0000313" key="4">
    <source>
        <dbReference type="Proteomes" id="UP001501495"/>
    </source>
</evidence>
<keyword evidence="4" id="KW-1185">Reference proteome</keyword>
<dbReference type="PANTHER" id="PTHR36124">
    <property type="match status" value="1"/>
</dbReference>
<dbReference type="InterPro" id="IPR018713">
    <property type="entry name" value="MPAB/Lcp_cat_dom"/>
</dbReference>